<feature type="compositionally biased region" description="Basic and acidic residues" evidence="8">
    <location>
        <begin position="12"/>
        <end position="26"/>
    </location>
</feature>
<evidence type="ECO:0008006" key="13">
    <source>
        <dbReference type="Google" id="ProtNLM"/>
    </source>
</evidence>
<dbReference type="InterPro" id="IPR009060">
    <property type="entry name" value="UBA-like_sf"/>
</dbReference>
<dbReference type="Gene3D" id="1.10.8.10">
    <property type="entry name" value="DNA helicase RuvA subunit, C-terminal domain"/>
    <property type="match status" value="1"/>
</dbReference>
<keyword evidence="3" id="KW-0813">Transport</keyword>
<feature type="compositionally biased region" description="Basic residues" evidence="8">
    <location>
        <begin position="73"/>
        <end position="85"/>
    </location>
</feature>
<feature type="domain" description="TAP-C" evidence="10">
    <location>
        <begin position="579"/>
        <end position="633"/>
    </location>
</feature>
<dbReference type="InterPro" id="IPR001611">
    <property type="entry name" value="Leu-rich_rpt"/>
</dbReference>
<dbReference type="Gene3D" id="3.80.10.10">
    <property type="entry name" value="Ribonuclease Inhibitor"/>
    <property type="match status" value="1"/>
</dbReference>
<evidence type="ECO:0000256" key="1">
    <source>
        <dbReference type="ARBA" id="ARBA00004642"/>
    </source>
</evidence>
<dbReference type="PROSITE" id="PS51281">
    <property type="entry name" value="TAP_C"/>
    <property type="match status" value="1"/>
</dbReference>
<dbReference type="PANTHER" id="PTHR10662:SF22">
    <property type="entry name" value="NUCLEAR RNA EXPORT FACTOR 1"/>
    <property type="match status" value="1"/>
</dbReference>
<dbReference type="InterPro" id="IPR032710">
    <property type="entry name" value="NTF2-like_dom_sf"/>
</dbReference>
<evidence type="ECO:0000313" key="12">
    <source>
        <dbReference type="Proteomes" id="UP001153292"/>
    </source>
</evidence>
<comment type="similarity">
    <text evidence="2">Belongs to the NXF family.</text>
</comment>
<dbReference type="Pfam" id="PF09162">
    <property type="entry name" value="Tap-RNA_bind"/>
    <property type="match status" value="1"/>
</dbReference>
<dbReference type="InterPro" id="IPR032675">
    <property type="entry name" value="LRR_dom_sf"/>
</dbReference>
<evidence type="ECO:0000256" key="2">
    <source>
        <dbReference type="ARBA" id="ARBA00009285"/>
    </source>
</evidence>
<dbReference type="SUPFAM" id="SSF54427">
    <property type="entry name" value="NTF2-like"/>
    <property type="match status" value="1"/>
</dbReference>
<dbReference type="Pfam" id="PF03943">
    <property type="entry name" value="TAP_C"/>
    <property type="match status" value="1"/>
</dbReference>
<evidence type="ECO:0000256" key="8">
    <source>
        <dbReference type="SAM" id="MobiDB-lite"/>
    </source>
</evidence>
<accession>A0ABN8AVA2</accession>
<feature type="domain" description="NTF2" evidence="9">
    <location>
        <begin position="393"/>
        <end position="545"/>
    </location>
</feature>
<dbReference type="EMBL" id="OU963909">
    <property type="protein sequence ID" value="CAH0400048.1"/>
    <property type="molecule type" value="Genomic_DNA"/>
</dbReference>
<evidence type="ECO:0000256" key="6">
    <source>
        <dbReference type="ARBA" id="ARBA00022816"/>
    </source>
</evidence>
<dbReference type="SUPFAM" id="SSF52058">
    <property type="entry name" value="L domain-like"/>
    <property type="match status" value="1"/>
</dbReference>
<feature type="region of interest" description="Disordered" evidence="8">
    <location>
        <begin position="62"/>
        <end position="95"/>
    </location>
</feature>
<evidence type="ECO:0000259" key="9">
    <source>
        <dbReference type="PROSITE" id="PS50177"/>
    </source>
</evidence>
<feature type="region of interest" description="Disordered" evidence="8">
    <location>
        <begin position="1"/>
        <end position="41"/>
    </location>
</feature>
<dbReference type="Pfam" id="PF22602">
    <property type="entry name" value="NXF_NTF2"/>
    <property type="match status" value="1"/>
</dbReference>
<keyword evidence="7" id="KW-0539">Nucleus</keyword>
<organism evidence="11 12">
    <name type="scientific">Chilo suppressalis</name>
    <name type="common">Asiatic rice borer moth</name>
    <dbReference type="NCBI Taxonomy" id="168631"/>
    <lineage>
        <taxon>Eukaryota</taxon>
        <taxon>Metazoa</taxon>
        <taxon>Ecdysozoa</taxon>
        <taxon>Arthropoda</taxon>
        <taxon>Hexapoda</taxon>
        <taxon>Insecta</taxon>
        <taxon>Pterygota</taxon>
        <taxon>Neoptera</taxon>
        <taxon>Endopterygota</taxon>
        <taxon>Lepidoptera</taxon>
        <taxon>Glossata</taxon>
        <taxon>Ditrysia</taxon>
        <taxon>Pyraloidea</taxon>
        <taxon>Crambidae</taxon>
        <taxon>Crambinae</taxon>
        <taxon>Chilo</taxon>
    </lineage>
</organism>
<dbReference type="SMART" id="SM00804">
    <property type="entry name" value="TAP_C"/>
    <property type="match status" value="1"/>
</dbReference>
<evidence type="ECO:0000259" key="10">
    <source>
        <dbReference type="PROSITE" id="PS51281"/>
    </source>
</evidence>
<dbReference type="InterPro" id="IPR015245">
    <property type="entry name" value="Tap_RNA-bd"/>
</dbReference>
<dbReference type="Pfam" id="PF24048">
    <property type="entry name" value="LRR_NXF1-5"/>
    <property type="match status" value="1"/>
</dbReference>
<evidence type="ECO:0000256" key="5">
    <source>
        <dbReference type="ARBA" id="ARBA00022737"/>
    </source>
</evidence>
<dbReference type="PANTHER" id="PTHR10662">
    <property type="entry name" value="NUCLEAR RNA EXPORT FACTOR"/>
    <property type="match status" value="1"/>
</dbReference>
<dbReference type="InterPro" id="IPR018222">
    <property type="entry name" value="Nuclear_transport_factor_2_euk"/>
</dbReference>
<evidence type="ECO:0000313" key="11">
    <source>
        <dbReference type="EMBL" id="CAH0400048.1"/>
    </source>
</evidence>
<evidence type="ECO:0000256" key="7">
    <source>
        <dbReference type="ARBA" id="ARBA00023242"/>
    </source>
</evidence>
<evidence type="ECO:0000256" key="3">
    <source>
        <dbReference type="ARBA" id="ARBA00022448"/>
    </source>
</evidence>
<dbReference type="InterPro" id="IPR030217">
    <property type="entry name" value="NXF_fam"/>
</dbReference>
<comment type="subcellular location">
    <subcellularLocation>
        <location evidence="1">Nucleus</location>
        <location evidence="1">Nucleoplasm</location>
    </subcellularLocation>
</comment>
<name>A0ABN8AVA2_CHISP</name>
<dbReference type="Proteomes" id="UP001153292">
    <property type="component" value="Chromosome 16"/>
</dbReference>
<protein>
    <recommendedName>
        <fullName evidence="13">NTF2 domain-containing protein</fullName>
    </recommendedName>
</protein>
<dbReference type="InterPro" id="IPR057125">
    <property type="entry name" value="NXF1/2/3/5-like_LRR"/>
</dbReference>
<keyword evidence="6" id="KW-0509">mRNA transport</keyword>
<keyword evidence="5" id="KW-0677">Repeat</keyword>
<gene>
    <name evidence="11" type="ORF">CHILSU_LOCUS3229</name>
</gene>
<dbReference type="PROSITE" id="PS51450">
    <property type="entry name" value="LRR"/>
    <property type="match status" value="2"/>
</dbReference>
<keyword evidence="12" id="KW-1185">Reference proteome</keyword>
<reference evidence="11" key="1">
    <citation type="submission" date="2021-12" db="EMBL/GenBank/DDBJ databases">
        <authorList>
            <person name="King R."/>
        </authorList>
    </citation>
    <scope>NUCLEOTIDE SEQUENCE</scope>
</reference>
<dbReference type="SUPFAM" id="SSF54928">
    <property type="entry name" value="RNA-binding domain, RBD"/>
    <property type="match status" value="1"/>
</dbReference>
<dbReference type="InterPro" id="IPR002075">
    <property type="entry name" value="NTF2_dom"/>
</dbReference>
<keyword evidence="4" id="KW-0433">Leucine-rich repeat</keyword>
<dbReference type="Gene3D" id="3.10.450.50">
    <property type="match status" value="1"/>
</dbReference>
<evidence type="ECO:0000256" key="4">
    <source>
        <dbReference type="ARBA" id="ARBA00022614"/>
    </source>
</evidence>
<dbReference type="Gene3D" id="3.30.70.330">
    <property type="match status" value="1"/>
</dbReference>
<dbReference type="InterPro" id="IPR005637">
    <property type="entry name" value="TAP_C_dom"/>
</dbReference>
<dbReference type="PROSITE" id="PS50177">
    <property type="entry name" value="NTF2_DOMAIN"/>
    <property type="match status" value="1"/>
</dbReference>
<dbReference type="SUPFAM" id="SSF46934">
    <property type="entry name" value="UBA-like"/>
    <property type="match status" value="1"/>
</dbReference>
<proteinExistence type="inferred from homology"/>
<dbReference type="InterPro" id="IPR035979">
    <property type="entry name" value="RBD_domain_sf"/>
</dbReference>
<dbReference type="CDD" id="cd14342">
    <property type="entry name" value="UBA_TAP-C"/>
    <property type="match status" value="1"/>
</dbReference>
<sequence>MPKRGGGGRPRNWKDSEHFEHDDRAHTSNTRRVSFKPGNFTKGKNKFRNWNDAKLQLLDDDIDMGANGGQPGHPRKGGQFHRGRGGRLNSPGPRMDRSKKKFIAGLLPWYQIIIPYGAKHEKDVILRSLLSFISPEVFIPHYYKLNGNAAVFYVDDVKVAEKLFNADRKISMPDGYKLAVIVRNAVPNVAIDAQMKEKMKLVMAKRYNAATKALDLTKFHADPDLADIFCALFRPMIMLAAIDIIAENIPDLEALNLNDNKLYGIEHLKILSTKFKNLKILYMGDNRIPYLGSLDPMKQLQLVELYLKGNPLVNRFSDHEIYVRLYHHLTLGEVELFVYLAIKKKPAKCESDSRTEGFDGVELPPAIGFDVSEDVTLPPTQQSFLVDPAGQDLVREFLTQYFAIYDSESRQPLLEAYHEHATMSMAASYLSNDNRNSPASRLNSYITNSRNILRVTEREYRRRHMKTGRLQVVSFLSEFPKTTHDLMGFAVDLLVFTPAMIVLTMNGVFKETNTNGNPTRAFHRTFVIVPNATGGFSIINDMLYITNTTKEQEEKAFATGAVEAVPPAPAPTPAPLADNSQKMMLGLLGQQTGMNDHWSMNCLQETGWDLQRALFIFNQLNSEGKIPPEAFVK</sequence>
<dbReference type="InterPro" id="IPR012677">
    <property type="entry name" value="Nucleotide-bd_a/b_plait_sf"/>
</dbReference>